<evidence type="ECO:0000313" key="1">
    <source>
        <dbReference type="EMBL" id="QXL87880.1"/>
    </source>
</evidence>
<dbReference type="Pfam" id="PF05114">
    <property type="entry name" value="MbnB_TglH_ChrH"/>
    <property type="match status" value="1"/>
</dbReference>
<gene>
    <name evidence="1" type="ORF">KUL25_21195</name>
</gene>
<organism evidence="1">
    <name type="scientific">Gymnodinialimonas phycosphaerae</name>
    <dbReference type="NCBI Taxonomy" id="2841589"/>
    <lineage>
        <taxon>Bacteria</taxon>
        <taxon>Pseudomonadati</taxon>
        <taxon>Pseudomonadota</taxon>
        <taxon>Alphaproteobacteria</taxon>
        <taxon>Rhodobacterales</taxon>
        <taxon>Paracoccaceae</taxon>
        <taxon>Gymnodinialimonas</taxon>
    </lineage>
</organism>
<dbReference type="InterPro" id="IPR036237">
    <property type="entry name" value="Xyl_isomerase-like_sf"/>
</dbReference>
<dbReference type="Proteomes" id="UP000693972">
    <property type="component" value="Unassembled WGS sequence"/>
</dbReference>
<keyword evidence="2" id="KW-1185">Reference proteome</keyword>
<dbReference type="Gene3D" id="3.20.20.150">
    <property type="entry name" value="Divalent-metal-dependent TIM barrel enzymes"/>
    <property type="match status" value="1"/>
</dbReference>
<dbReference type="PANTHER" id="PTHR42194">
    <property type="entry name" value="UPF0276 PROTEIN HI_1600"/>
    <property type="match status" value="1"/>
</dbReference>
<protein>
    <submittedName>
        <fullName evidence="1">DUF692 domain-containing protein</fullName>
    </submittedName>
</protein>
<name>A0A975TV79_9RHOB</name>
<dbReference type="InterPro" id="IPR007801">
    <property type="entry name" value="MbnB/TglH/ChrH"/>
</dbReference>
<dbReference type="EMBL" id="CP078073">
    <property type="protein sequence ID" value="QXL87880.1"/>
    <property type="molecule type" value="Genomic_DNA"/>
</dbReference>
<dbReference type="NCBIfam" id="NF003818">
    <property type="entry name" value="PRK05409.1"/>
    <property type="match status" value="1"/>
</dbReference>
<dbReference type="EMBL" id="JAIMBW010000001">
    <property type="protein sequence ID" value="MBY4895285.1"/>
    <property type="molecule type" value="Genomic_DNA"/>
</dbReference>
<reference evidence="1 2" key="1">
    <citation type="submission" date="2021-07" db="EMBL/GenBank/DDBJ databases">
        <title>Karlodiniumbacter phycospheric gen. nov., sp. nov., a phycosphere bacterium isolated from karlodinium veneficum.</title>
        <authorList>
            <person name="Peng Y."/>
            <person name="Jiang L."/>
            <person name="Lee J."/>
        </authorList>
    </citation>
    <scope>NUCLEOTIDE SEQUENCE</scope>
    <source>
        <strain evidence="1 2">N5</strain>
    </source>
</reference>
<dbReference type="SUPFAM" id="SSF51658">
    <property type="entry name" value="Xylose isomerase-like"/>
    <property type="match status" value="1"/>
</dbReference>
<sequence length="342" mass="38342">MDRQRQRRRDDRLRVQRHERRGKLRLSVDAAAQVSALPKLGLGLGLRNEHFNHILDTRPDVDWFEAISENFMDSGGRPGWVIRQIAEHYPMVLHGVSMSIGSTDPLNESYLSKLKVLADDVQARWVSDHLCWTGVLSINSHDLLPLPLNQETLDHVVARVHHVQDVLGRPLVLENPSTYAAFQNSDIPEPQFLRALSDATGCGLLLDVNNVYVSCFNDGTDPLDYLEEIPFDRVVQMHLAGHTHCGDYLLDTHDKPVTRGVWELFRLAWRRTGGASTLLEWDGDVPAFEDLHAEVLKARAFMAGEVEALHLYAEDPAVGPARVSNPVDHIVSSVCGHSKLDA</sequence>
<accession>A0A975TV79</accession>
<dbReference type="AlphaFoldDB" id="A0A975TV79"/>
<evidence type="ECO:0000313" key="2">
    <source>
        <dbReference type="Proteomes" id="UP000693972"/>
    </source>
</evidence>
<dbReference type="PANTHER" id="PTHR42194:SF1">
    <property type="entry name" value="UPF0276 PROTEIN HI_1600"/>
    <property type="match status" value="1"/>
</dbReference>
<proteinExistence type="predicted"/>